<reference evidence="11" key="1">
    <citation type="submission" date="2022-11" db="UniProtKB">
        <authorList>
            <consortium name="EnsemblMetazoa"/>
        </authorList>
    </citation>
    <scope>IDENTIFICATION</scope>
</reference>
<dbReference type="OMA" id="ALWHLWI"/>
<keyword evidence="6" id="KW-0256">Endoplasmic reticulum</keyword>
<keyword evidence="8 9" id="KW-0472">Membrane</keyword>
<evidence type="ECO:0000256" key="3">
    <source>
        <dbReference type="ARBA" id="ARBA00010026"/>
    </source>
</evidence>
<feature type="transmembrane region" description="Helical" evidence="9">
    <location>
        <begin position="365"/>
        <end position="384"/>
    </location>
</feature>
<dbReference type="PANTHER" id="PTHR13121">
    <property type="entry name" value="GPI TRANSAMIDASE COMPONENT PIG-U"/>
    <property type="match status" value="1"/>
</dbReference>
<dbReference type="RefSeq" id="XP_038067538.1">
    <property type="nucleotide sequence ID" value="XM_038211610.1"/>
</dbReference>
<dbReference type="PANTHER" id="PTHR13121:SF0">
    <property type="entry name" value="PHOSPHATIDYLINOSITOL GLYCAN ANCHOR BIOSYNTHESIS CLASS U PROTEIN"/>
    <property type="match status" value="1"/>
</dbReference>
<dbReference type="EnsemblMetazoa" id="XM_038211610.1">
    <property type="protein sequence ID" value="XP_038067538.1"/>
    <property type="gene ID" value="LOC119737336"/>
</dbReference>
<keyword evidence="10" id="KW-0732">Signal</keyword>
<feature type="chain" id="PRO_5037158276" description="Phosphatidylinositol glycan anchor biosynthesis class U protein" evidence="10">
    <location>
        <begin position="26"/>
        <end position="441"/>
    </location>
</feature>
<feature type="signal peptide" evidence="10">
    <location>
        <begin position="1"/>
        <end position="25"/>
    </location>
</feature>
<dbReference type="Pfam" id="PF06728">
    <property type="entry name" value="PIG-U"/>
    <property type="match status" value="1"/>
</dbReference>
<name>A0A914AV23_PATMI</name>
<feature type="transmembrane region" description="Helical" evidence="9">
    <location>
        <begin position="231"/>
        <end position="252"/>
    </location>
</feature>
<organism evidence="11 12">
    <name type="scientific">Patiria miniata</name>
    <name type="common">Bat star</name>
    <name type="synonym">Asterina miniata</name>
    <dbReference type="NCBI Taxonomy" id="46514"/>
    <lineage>
        <taxon>Eukaryota</taxon>
        <taxon>Metazoa</taxon>
        <taxon>Echinodermata</taxon>
        <taxon>Eleutherozoa</taxon>
        <taxon>Asterozoa</taxon>
        <taxon>Asteroidea</taxon>
        <taxon>Valvatacea</taxon>
        <taxon>Valvatida</taxon>
        <taxon>Asterinidae</taxon>
        <taxon>Patiria</taxon>
    </lineage>
</organism>
<evidence type="ECO:0000256" key="4">
    <source>
        <dbReference type="ARBA" id="ARBA00022502"/>
    </source>
</evidence>
<feature type="transmembrane region" description="Helical" evidence="9">
    <location>
        <begin position="182"/>
        <end position="211"/>
    </location>
</feature>
<dbReference type="AlphaFoldDB" id="A0A914AV23"/>
<feature type="transmembrane region" description="Helical" evidence="9">
    <location>
        <begin position="390"/>
        <end position="416"/>
    </location>
</feature>
<dbReference type="GO" id="GO:0006506">
    <property type="term" value="P:GPI anchor biosynthetic process"/>
    <property type="evidence" value="ECO:0007669"/>
    <property type="project" value="UniProtKB-KW"/>
</dbReference>
<keyword evidence="12" id="KW-1185">Reference proteome</keyword>
<evidence type="ECO:0000313" key="12">
    <source>
        <dbReference type="Proteomes" id="UP000887568"/>
    </source>
</evidence>
<keyword evidence="4" id="KW-0337">GPI-anchor biosynthesis</keyword>
<dbReference type="GO" id="GO:0042765">
    <property type="term" value="C:GPI-anchor transamidase complex"/>
    <property type="evidence" value="ECO:0007669"/>
    <property type="project" value="InterPro"/>
</dbReference>
<evidence type="ECO:0000256" key="1">
    <source>
        <dbReference type="ARBA" id="ARBA00004477"/>
    </source>
</evidence>
<feature type="transmembrane region" description="Helical" evidence="9">
    <location>
        <begin position="259"/>
        <end position="282"/>
    </location>
</feature>
<comment type="pathway">
    <text evidence="2">Glycolipid biosynthesis; glycosylphosphatidylinositol-anchor biosynthesis.</text>
</comment>
<comment type="subcellular location">
    <subcellularLocation>
        <location evidence="1">Endoplasmic reticulum membrane</location>
        <topology evidence="1">Multi-pass membrane protein</topology>
    </subcellularLocation>
</comment>
<evidence type="ECO:0000313" key="11">
    <source>
        <dbReference type="EnsemblMetazoa" id="XP_038067538.1"/>
    </source>
</evidence>
<evidence type="ECO:0000256" key="2">
    <source>
        <dbReference type="ARBA" id="ARBA00004687"/>
    </source>
</evidence>
<dbReference type="InterPro" id="IPR009600">
    <property type="entry name" value="PIG-U"/>
</dbReference>
<evidence type="ECO:0000256" key="6">
    <source>
        <dbReference type="ARBA" id="ARBA00022824"/>
    </source>
</evidence>
<accession>A0A914AV23</accession>
<dbReference type="Proteomes" id="UP000887568">
    <property type="component" value="Unplaced"/>
</dbReference>
<dbReference type="GO" id="GO:0016255">
    <property type="term" value="P:attachment of GPI anchor to protein"/>
    <property type="evidence" value="ECO:0007669"/>
    <property type="project" value="InterPro"/>
</dbReference>
<evidence type="ECO:0000256" key="10">
    <source>
        <dbReference type="SAM" id="SignalP"/>
    </source>
</evidence>
<evidence type="ECO:0008006" key="13">
    <source>
        <dbReference type="Google" id="ProtNLM"/>
    </source>
</evidence>
<evidence type="ECO:0000256" key="9">
    <source>
        <dbReference type="SAM" id="Phobius"/>
    </source>
</evidence>
<comment type="similarity">
    <text evidence="3">Belongs to the PIGU family.</text>
</comment>
<feature type="transmembrane region" description="Helical" evidence="9">
    <location>
        <begin position="157"/>
        <end position="175"/>
    </location>
</feature>
<dbReference type="OrthoDB" id="549017at2759"/>
<sequence>MAAPMLFTIFLGVFVRIVLFNSSLASWLADRVEVSTPLTSWKSVIEGITLLQNGISPYAGDVFHETPLVLYFFHHVLSVGPWLVPTVFVLLDLITACLLHAGAGHCLTYLLLTQSKENRIYSKDADKLLIKRSDILDLPRLVASIYLLNPYTIVTCVGQSTIVVTHLAVAAVFLFTTRGHRFAATLALAAATYQSLYPAMTVVPCAMHLVILKAQTGSSVVSYLSSSSIKSYISTTVMFIFWLGCLHGLSFLMLDSWDFLFSTYGCILTVPNLTPNMGLFWYFFTEMFEHFRHFFLWVYQINVFIYTAPLAIKLRKHPLFMMYIQCIIIAIFKSYPAFGDTSVYLALLPVWSHAFYYLRNSLVVGVMFVLSSILAPILWQLWIYSGSANANFFFAFTLVYNTAQIFLATDVLYAFLKREFALVNGMKPTDKDGNTQQAVLQ</sequence>
<protein>
    <recommendedName>
        <fullName evidence="13">Phosphatidylinositol glycan anchor biosynthesis class U protein</fullName>
    </recommendedName>
</protein>
<feature type="transmembrane region" description="Helical" evidence="9">
    <location>
        <begin position="87"/>
        <end position="112"/>
    </location>
</feature>
<feature type="transmembrane region" description="Helical" evidence="9">
    <location>
        <begin position="294"/>
        <end position="312"/>
    </location>
</feature>
<evidence type="ECO:0000256" key="8">
    <source>
        <dbReference type="ARBA" id="ARBA00023136"/>
    </source>
</evidence>
<proteinExistence type="inferred from homology"/>
<evidence type="ECO:0000256" key="7">
    <source>
        <dbReference type="ARBA" id="ARBA00022989"/>
    </source>
</evidence>
<keyword evidence="5 9" id="KW-0812">Transmembrane</keyword>
<evidence type="ECO:0000256" key="5">
    <source>
        <dbReference type="ARBA" id="ARBA00022692"/>
    </source>
</evidence>
<dbReference type="GeneID" id="119737336"/>
<keyword evidence="7 9" id="KW-1133">Transmembrane helix</keyword>